<comment type="subcellular location">
    <subcellularLocation>
        <location evidence="1 13">Cytoplasm</location>
    </subcellularLocation>
</comment>
<dbReference type="Gene3D" id="1.10.287.110">
    <property type="entry name" value="DnaJ domain"/>
    <property type="match status" value="1"/>
</dbReference>
<dbReference type="GO" id="GO:0042026">
    <property type="term" value="P:protein refolding"/>
    <property type="evidence" value="ECO:0007669"/>
    <property type="project" value="TreeGrafter"/>
</dbReference>
<evidence type="ECO:0000256" key="5">
    <source>
        <dbReference type="ARBA" id="ARBA00022723"/>
    </source>
</evidence>
<evidence type="ECO:0000256" key="2">
    <source>
        <dbReference type="ARBA" id="ARBA00011738"/>
    </source>
</evidence>
<keyword evidence="8 13" id="KW-0862">Zinc</keyword>
<evidence type="ECO:0000256" key="11">
    <source>
        <dbReference type="ARBA" id="ARBA00061004"/>
    </source>
</evidence>
<dbReference type="InterPro" id="IPR002939">
    <property type="entry name" value="DnaJ_C"/>
</dbReference>
<dbReference type="SUPFAM" id="SSF57938">
    <property type="entry name" value="DnaJ/Hsp40 cysteine-rich domain"/>
    <property type="match status" value="1"/>
</dbReference>
<dbReference type="EMBL" id="LYVF01000137">
    <property type="protein sequence ID" value="OAT82391.1"/>
    <property type="molecule type" value="Genomic_DNA"/>
</dbReference>
<comment type="subunit">
    <text evidence="2 13">Homodimer.</text>
</comment>
<dbReference type="GO" id="GO:0009408">
    <property type="term" value="P:response to heat"/>
    <property type="evidence" value="ECO:0007669"/>
    <property type="project" value="InterPro"/>
</dbReference>
<keyword evidence="6 13" id="KW-0677">Repeat</keyword>
<dbReference type="PROSITE" id="PS00636">
    <property type="entry name" value="DNAJ_1"/>
    <property type="match status" value="1"/>
</dbReference>
<dbReference type="GO" id="GO:0031072">
    <property type="term" value="F:heat shock protein binding"/>
    <property type="evidence" value="ECO:0007669"/>
    <property type="project" value="InterPro"/>
</dbReference>
<feature type="repeat" description="CXXCXGXG motif" evidence="13">
    <location>
        <begin position="204"/>
        <end position="211"/>
    </location>
</feature>
<dbReference type="SUPFAM" id="SSF46565">
    <property type="entry name" value="Chaperone J-domain"/>
    <property type="match status" value="1"/>
</dbReference>
<comment type="domain">
    <text evidence="13">The J domain is necessary and sufficient to stimulate DnaK ATPase activity. Zinc center 1 plays an important role in the autonomous, DnaK-independent chaperone activity of DnaJ. Zinc center 2 is essential for interaction with DnaK and for DnaJ activity.</text>
</comment>
<dbReference type="AlphaFoldDB" id="A0A1B7LFG0"/>
<dbReference type="GO" id="GO:0006260">
    <property type="term" value="P:DNA replication"/>
    <property type="evidence" value="ECO:0007669"/>
    <property type="project" value="UniProtKB-KW"/>
</dbReference>
<organism evidence="17 18">
    <name type="scientific">Desulfotomaculum copahuensis</name>
    <dbReference type="NCBI Taxonomy" id="1838280"/>
    <lineage>
        <taxon>Bacteria</taxon>
        <taxon>Bacillati</taxon>
        <taxon>Bacillota</taxon>
        <taxon>Clostridia</taxon>
        <taxon>Eubacteriales</taxon>
        <taxon>Desulfotomaculaceae</taxon>
        <taxon>Desulfotomaculum</taxon>
    </lineage>
</organism>
<keyword evidence="5 13" id="KW-0479">Metal-binding</keyword>
<keyword evidence="18" id="KW-1185">Reference proteome</keyword>
<feature type="binding site" evidence="13">
    <location>
        <position position="164"/>
    </location>
    <ligand>
        <name>Zn(2+)</name>
        <dbReference type="ChEBI" id="CHEBI:29105"/>
        <label>2</label>
    </ligand>
</feature>
<evidence type="ECO:0000259" key="15">
    <source>
        <dbReference type="PROSITE" id="PS50076"/>
    </source>
</evidence>
<protein>
    <recommendedName>
        <fullName evidence="12 13">Chaperone protein DnaJ</fullName>
    </recommendedName>
</protein>
<dbReference type="PANTHER" id="PTHR43096">
    <property type="entry name" value="DNAJ HOMOLOG 1, MITOCHONDRIAL-RELATED"/>
    <property type="match status" value="1"/>
</dbReference>
<feature type="repeat" description="CXXCXGXG motif" evidence="13">
    <location>
        <begin position="190"/>
        <end position="197"/>
    </location>
</feature>
<dbReference type="InterPro" id="IPR001305">
    <property type="entry name" value="HSP_DnaJ_Cys-rich_dom"/>
</dbReference>
<feature type="repeat" description="CXXCXGXG motif" evidence="13">
    <location>
        <begin position="147"/>
        <end position="154"/>
    </location>
</feature>
<dbReference type="PRINTS" id="PR00625">
    <property type="entry name" value="JDOMAIN"/>
</dbReference>
<sequence>MAKRDYYEVLGVSREATAEEIKKAFRKLARQYHPDANPDNKAAAEAKFKEIAEAYEVLSDPEKRANYDRFGHAATDGQGFSGFGGGFGGFGDFGGLGDIFDMFFGSGGRQRRGPEKGADVRVDLEISFKEAAFGLEKDIRVPRVETCTTCGGSGAAPGTRPQPCVACGGTGQIQFAQSTPFGRIVQTRTCERCHGSGRIIEKPCGTCHGSGQVRRTRSIHIKIPAGVDTGTRLRVAGEGETGLRGGPQGDLYVYIHVRAHRIFRREGNDVVMEVPLSFVQAALGDEIEVPTLEGDAQLRIPEGTQHGTVFRLRGKGIPDLGGYGRGDQLVRVKVVTPTKMSEEQKQLLREFAQLGGESPAGVEKGFFKKVKDAFMG</sequence>
<dbReference type="InterPro" id="IPR036410">
    <property type="entry name" value="HSP_DnaJ_Cys-rich_dom_sf"/>
</dbReference>
<keyword evidence="10 13" id="KW-0143">Chaperone</keyword>
<dbReference type="SMART" id="SM00271">
    <property type="entry name" value="DnaJ"/>
    <property type="match status" value="1"/>
</dbReference>
<dbReference type="GO" id="GO:0005524">
    <property type="term" value="F:ATP binding"/>
    <property type="evidence" value="ECO:0007669"/>
    <property type="project" value="InterPro"/>
</dbReference>
<accession>A0A1B7LFG0</accession>
<dbReference type="GO" id="GO:0051082">
    <property type="term" value="F:unfolded protein binding"/>
    <property type="evidence" value="ECO:0007669"/>
    <property type="project" value="UniProtKB-UniRule"/>
</dbReference>
<comment type="cofactor">
    <cofactor evidence="13">
        <name>Zn(2+)</name>
        <dbReference type="ChEBI" id="CHEBI:29105"/>
    </cofactor>
    <text evidence="13">Binds 2 Zn(2+) ions per monomer.</text>
</comment>
<dbReference type="PROSITE" id="PS50076">
    <property type="entry name" value="DNAJ_2"/>
    <property type="match status" value="1"/>
</dbReference>
<evidence type="ECO:0000256" key="7">
    <source>
        <dbReference type="ARBA" id="ARBA00022771"/>
    </source>
</evidence>
<evidence type="ECO:0000256" key="12">
    <source>
        <dbReference type="ARBA" id="ARBA00067609"/>
    </source>
</evidence>
<name>A0A1B7LFG0_9FIRM</name>
<gene>
    <name evidence="13" type="primary">dnaJ</name>
    <name evidence="17" type="ORF">A6M21_09100</name>
</gene>
<feature type="repeat" description="CXXCXGXG motif" evidence="13">
    <location>
        <begin position="164"/>
        <end position="171"/>
    </location>
</feature>
<dbReference type="InterPro" id="IPR001623">
    <property type="entry name" value="DnaJ_domain"/>
</dbReference>
<comment type="similarity">
    <text evidence="11 13">Belongs to the DnaJ family.</text>
</comment>
<reference evidence="17 18" key="1">
    <citation type="submission" date="2016-04" db="EMBL/GenBank/DDBJ databases">
        <authorList>
            <person name="Evans L.H."/>
            <person name="Alamgir A."/>
            <person name="Owens N."/>
            <person name="Weber N.D."/>
            <person name="Virtaneva K."/>
            <person name="Barbian K."/>
            <person name="Babar A."/>
            <person name="Rosenke K."/>
        </authorList>
    </citation>
    <scope>NUCLEOTIDE SEQUENCE [LARGE SCALE GENOMIC DNA]</scope>
    <source>
        <strain evidence="17 18">LMa1</strain>
    </source>
</reference>
<dbReference type="InterPro" id="IPR008971">
    <property type="entry name" value="HSP40/DnaJ_pept-bd"/>
</dbReference>
<feature type="binding site" evidence="13">
    <location>
        <position position="207"/>
    </location>
    <ligand>
        <name>Zn(2+)</name>
        <dbReference type="ChEBI" id="CHEBI:29105"/>
        <label>1</label>
    </ligand>
</feature>
<dbReference type="Pfam" id="PF01556">
    <property type="entry name" value="DnaJ_C"/>
    <property type="match status" value="1"/>
</dbReference>
<dbReference type="InterPro" id="IPR036869">
    <property type="entry name" value="J_dom_sf"/>
</dbReference>
<comment type="caution">
    <text evidence="17">The sequence shown here is derived from an EMBL/GenBank/DDBJ whole genome shotgun (WGS) entry which is preliminary data.</text>
</comment>
<dbReference type="Proteomes" id="UP000078532">
    <property type="component" value="Unassembled WGS sequence"/>
</dbReference>
<dbReference type="Pfam" id="PF00684">
    <property type="entry name" value="DnaJ_CXXCXGXG"/>
    <property type="match status" value="1"/>
</dbReference>
<dbReference type="CDD" id="cd06257">
    <property type="entry name" value="DnaJ"/>
    <property type="match status" value="1"/>
</dbReference>
<dbReference type="CDD" id="cd10719">
    <property type="entry name" value="DnaJ_zf"/>
    <property type="match status" value="1"/>
</dbReference>
<feature type="zinc finger region" description="CR-type" evidence="14">
    <location>
        <begin position="134"/>
        <end position="216"/>
    </location>
</feature>
<dbReference type="PROSITE" id="PS51188">
    <property type="entry name" value="ZF_CR"/>
    <property type="match status" value="1"/>
</dbReference>
<keyword evidence="3 13" id="KW-0963">Cytoplasm</keyword>
<comment type="function">
    <text evidence="13">Participates actively in the response to hyperosmotic and heat shock by preventing the aggregation of stress-denatured proteins and by disaggregating proteins, also in an autonomous, DnaK-independent fashion. Unfolded proteins bind initially to DnaJ; upon interaction with the DnaJ-bound protein, DnaK hydrolyzes its bound ATP, resulting in the formation of a stable complex. GrpE releases ADP from DnaK; ATP binding to DnaK triggers the release of the substrate protein, thus completing the reaction cycle. Several rounds of ATP-dependent interactions between DnaJ, DnaK and GrpE are required for fully efficient folding. Also involved, together with DnaK and GrpE, in the DNA replication of plasmids through activation of initiation proteins.</text>
</comment>
<feature type="binding site" evidence="13">
    <location>
        <position position="150"/>
    </location>
    <ligand>
        <name>Zn(2+)</name>
        <dbReference type="ChEBI" id="CHEBI:29105"/>
        <label>1</label>
    </ligand>
</feature>
<dbReference type="InterPro" id="IPR012724">
    <property type="entry name" value="DnaJ"/>
</dbReference>
<dbReference type="NCBIfam" id="NF008035">
    <property type="entry name" value="PRK10767.1"/>
    <property type="match status" value="1"/>
</dbReference>
<feature type="domain" description="J" evidence="15">
    <location>
        <begin position="5"/>
        <end position="71"/>
    </location>
</feature>
<proteinExistence type="inferred from homology"/>
<dbReference type="GO" id="GO:0008270">
    <property type="term" value="F:zinc ion binding"/>
    <property type="evidence" value="ECO:0007669"/>
    <property type="project" value="UniProtKB-UniRule"/>
</dbReference>
<evidence type="ECO:0000256" key="4">
    <source>
        <dbReference type="ARBA" id="ARBA00022705"/>
    </source>
</evidence>
<dbReference type="GO" id="GO:0005737">
    <property type="term" value="C:cytoplasm"/>
    <property type="evidence" value="ECO:0007669"/>
    <property type="project" value="UniProtKB-SubCell"/>
</dbReference>
<dbReference type="CDD" id="cd10747">
    <property type="entry name" value="DnaJ_C"/>
    <property type="match status" value="1"/>
</dbReference>
<dbReference type="STRING" id="1838280.A6M21_09100"/>
<dbReference type="FunFam" id="2.60.260.20:FF:000004">
    <property type="entry name" value="Molecular chaperone DnaJ"/>
    <property type="match status" value="1"/>
</dbReference>
<evidence type="ECO:0000313" key="17">
    <source>
        <dbReference type="EMBL" id="OAT82391.1"/>
    </source>
</evidence>
<evidence type="ECO:0000256" key="10">
    <source>
        <dbReference type="ARBA" id="ARBA00023186"/>
    </source>
</evidence>
<dbReference type="Pfam" id="PF00226">
    <property type="entry name" value="DnaJ"/>
    <property type="match status" value="1"/>
</dbReference>
<dbReference type="InterPro" id="IPR018253">
    <property type="entry name" value="DnaJ_domain_CS"/>
</dbReference>
<evidence type="ECO:0000256" key="9">
    <source>
        <dbReference type="ARBA" id="ARBA00023016"/>
    </source>
</evidence>
<evidence type="ECO:0000256" key="14">
    <source>
        <dbReference type="PROSITE-ProRule" id="PRU00546"/>
    </source>
</evidence>
<keyword evidence="7 13" id="KW-0863">Zinc-finger</keyword>
<dbReference type="HAMAP" id="MF_01152">
    <property type="entry name" value="DnaJ"/>
    <property type="match status" value="1"/>
</dbReference>
<evidence type="ECO:0000256" key="13">
    <source>
        <dbReference type="HAMAP-Rule" id="MF_01152"/>
    </source>
</evidence>
<evidence type="ECO:0000256" key="6">
    <source>
        <dbReference type="ARBA" id="ARBA00022737"/>
    </source>
</evidence>
<dbReference type="Gene3D" id="2.60.260.20">
    <property type="entry name" value="Urease metallochaperone UreE, N-terminal domain"/>
    <property type="match status" value="2"/>
</dbReference>
<dbReference type="Gene3D" id="2.10.230.10">
    <property type="entry name" value="Heat shock protein DnaJ, cysteine-rich domain"/>
    <property type="match status" value="1"/>
</dbReference>
<dbReference type="SUPFAM" id="SSF49493">
    <property type="entry name" value="HSP40/DnaJ peptide-binding domain"/>
    <property type="match status" value="2"/>
</dbReference>
<feature type="binding site" evidence="13">
    <location>
        <position position="147"/>
    </location>
    <ligand>
        <name>Zn(2+)</name>
        <dbReference type="ChEBI" id="CHEBI:29105"/>
        <label>1</label>
    </ligand>
</feature>
<evidence type="ECO:0000313" key="18">
    <source>
        <dbReference type="Proteomes" id="UP000078532"/>
    </source>
</evidence>
<dbReference type="RefSeq" id="WP_066668001.1">
    <property type="nucleotide sequence ID" value="NZ_LYVF01000137.1"/>
</dbReference>
<feature type="binding site" evidence="13">
    <location>
        <position position="193"/>
    </location>
    <ligand>
        <name>Zn(2+)</name>
        <dbReference type="ChEBI" id="CHEBI:29105"/>
        <label>2</label>
    </ligand>
</feature>
<feature type="binding site" evidence="13">
    <location>
        <position position="190"/>
    </location>
    <ligand>
        <name>Zn(2+)</name>
        <dbReference type="ChEBI" id="CHEBI:29105"/>
        <label>2</label>
    </ligand>
</feature>
<dbReference type="NCBIfam" id="TIGR02349">
    <property type="entry name" value="DnaJ_bact"/>
    <property type="match status" value="1"/>
</dbReference>
<dbReference type="FunFam" id="1.10.287.110:FF:000031">
    <property type="entry name" value="Molecular chaperone DnaJ"/>
    <property type="match status" value="1"/>
</dbReference>
<keyword evidence="9 13" id="KW-0346">Stress response</keyword>
<dbReference type="FunFam" id="2.10.230.10:FF:000002">
    <property type="entry name" value="Molecular chaperone DnaJ"/>
    <property type="match status" value="1"/>
</dbReference>
<dbReference type="OrthoDB" id="9779889at2"/>
<evidence type="ECO:0000256" key="3">
    <source>
        <dbReference type="ARBA" id="ARBA00022490"/>
    </source>
</evidence>
<feature type="binding site" evidence="13">
    <location>
        <position position="204"/>
    </location>
    <ligand>
        <name>Zn(2+)</name>
        <dbReference type="ChEBI" id="CHEBI:29105"/>
        <label>1</label>
    </ligand>
</feature>
<evidence type="ECO:0000256" key="8">
    <source>
        <dbReference type="ARBA" id="ARBA00022833"/>
    </source>
</evidence>
<feature type="domain" description="CR-type" evidence="16">
    <location>
        <begin position="134"/>
        <end position="216"/>
    </location>
</feature>
<keyword evidence="4 13" id="KW-0235">DNA replication</keyword>
<evidence type="ECO:0000256" key="1">
    <source>
        <dbReference type="ARBA" id="ARBA00004496"/>
    </source>
</evidence>
<feature type="binding site" evidence="13">
    <location>
        <position position="167"/>
    </location>
    <ligand>
        <name>Zn(2+)</name>
        <dbReference type="ChEBI" id="CHEBI:29105"/>
        <label>2</label>
    </ligand>
</feature>
<dbReference type="PANTHER" id="PTHR43096:SF48">
    <property type="entry name" value="CHAPERONE PROTEIN DNAJ"/>
    <property type="match status" value="1"/>
</dbReference>
<evidence type="ECO:0000259" key="16">
    <source>
        <dbReference type="PROSITE" id="PS51188"/>
    </source>
</evidence>